<protein>
    <recommendedName>
        <fullName evidence="3">PpiC domain-containing protein</fullName>
    </recommendedName>
</protein>
<feature type="domain" description="PpiC" evidence="3">
    <location>
        <begin position="227"/>
        <end position="328"/>
    </location>
</feature>
<evidence type="ECO:0000256" key="2">
    <source>
        <dbReference type="SAM" id="SignalP"/>
    </source>
</evidence>
<dbReference type="InterPro" id="IPR050245">
    <property type="entry name" value="PrsA_foldase"/>
</dbReference>
<keyword evidence="2" id="KW-0732">Signal</keyword>
<dbReference type="EMBL" id="SJSA01000002">
    <property type="protein sequence ID" value="TGG36350.1"/>
    <property type="molecule type" value="Genomic_DNA"/>
</dbReference>
<dbReference type="PANTHER" id="PTHR47245:SF2">
    <property type="entry name" value="PEPTIDYL-PROLYL CIS-TRANS ISOMERASE HP_0175-RELATED"/>
    <property type="match status" value="1"/>
</dbReference>
<dbReference type="Pfam" id="PF13616">
    <property type="entry name" value="Rotamase_3"/>
    <property type="match status" value="1"/>
</dbReference>
<sequence>MKKYLIPIATVFAAILTVSASPRNSDPVVMTVNGKEIKLSEFEYLYKKNNLQQAAPLSIDDYVDMFVVYKLKVADAEVAGIDTTKAFRDEFNGYCAELSAPYLRDSLVEQRLVAEAYDRMHRERCVSHILLPYGKTLAEREANRARLDSIRSVIMDGADFGEMAIKYSYDRSAARNFGNMGYIRSGMLPYPFEKVAYDTPVGEISPVFEDAPYGFHIIKVTDERQVEGDVSARHILKLTKGLSPDDAAAKKAQIDSIATLLKNGADFEDLARRESEDPGSAIRGGNLGFFGRGMMVPEFEQAAFSLKPGEMSEPFSTAYGYHIVQTLERKPLPTLNESRSHILEMMSRDERSVLPQKEFLSKVRAEHGIDVSSEAMNAVRSIVEGSHDRSAALKALRVSSLVLAEFPSRKLKVSDVVERMPELPEVDLGILFSYYVDECIDNETIELAKARLAETNTDYRNLVNEYRDGILLFEISNRNVWERSSVDVEAQNSFFRQNRTAYSWDVPHFKGYVISAMSDSVASEIQGFLAKNPINKDMLSVSLEDRFGADVKVEHILAAKGENKIIDNIAFGGAEVSPEGKWVAWFPYAYKIIDVPEEASDVKSVLVSDLQQQLEADWVKSLRSKYKVKINRKAIRKFVSK</sequence>
<dbReference type="Pfam" id="PF00639">
    <property type="entry name" value="Rotamase"/>
    <property type="match status" value="1"/>
</dbReference>
<accession>A0A4Z0V1R5</accession>
<keyword evidence="1" id="KW-0413">Isomerase</keyword>
<feature type="domain" description="PpiC" evidence="3">
    <location>
        <begin position="121"/>
        <end position="222"/>
    </location>
</feature>
<evidence type="ECO:0000313" key="5">
    <source>
        <dbReference type="Proteomes" id="UP000297635"/>
    </source>
</evidence>
<feature type="signal peptide" evidence="2">
    <location>
        <begin position="1"/>
        <end position="20"/>
    </location>
</feature>
<dbReference type="AlphaFoldDB" id="A0A4Z0V1R5"/>
<gene>
    <name evidence="4" type="ORF">EZ315_10800</name>
</gene>
<dbReference type="GO" id="GO:0003755">
    <property type="term" value="F:peptidyl-prolyl cis-trans isomerase activity"/>
    <property type="evidence" value="ECO:0007669"/>
    <property type="project" value="UniProtKB-KW"/>
</dbReference>
<name>A0A4Z0V1R5_9BACT</name>
<dbReference type="PROSITE" id="PS01096">
    <property type="entry name" value="PPIC_PPIASE_1"/>
    <property type="match status" value="1"/>
</dbReference>
<dbReference type="Gene3D" id="3.10.50.40">
    <property type="match status" value="2"/>
</dbReference>
<feature type="chain" id="PRO_5021477349" description="PpiC domain-containing protein" evidence="2">
    <location>
        <begin position="21"/>
        <end position="641"/>
    </location>
</feature>
<dbReference type="InterPro" id="IPR046357">
    <property type="entry name" value="PPIase_dom_sf"/>
</dbReference>
<dbReference type="InterPro" id="IPR000297">
    <property type="entry name" value="PPIase_PpiC"/>
</dbReference>
<dbReference type="GeneID" id="82150276"/>
<proteinExistence type="predicted"/>
<dbReference type="InterPro" id="IPR023058">
    <property type="entry name" value="PPIase_PpiC_CS"/>
</dbReference>
<dbReference type="Proteomes" id="UP000297635">
    <property type="component" value="Unassembled WGS sequence"/>
</dbReference>
<evidence type="ECO:0000313" key="4">
    <source>
        <dbReference type="EMBL" id="TGG36350.1"/>
    </source>
</evidence>
<evidence type="ECO:0000256" key="1">
    <source>
        <dbReference type="PROSITE-ProRule" id="PRU00278"/>
    </source>
</evidence>
<evidence type="ECO:0000259" key="3">
    <source>
        <dbReference type="PROSITE" id="PS50198"/>
    </source>
</evidence>
<dbReference type="RefSeq" id="WP_135472089.1">
    <property type="nucleotide sequence ID" value="NZ_CASJDB010000018.1"/>
</dbReference>
<dbReference type="PROSITE" id="PS50198">
    <property type="entry name" value="PPIC_PPIASE_2"/>
    <property type="match status" value="2"/>
</dbReference>
<keyword evidence="5" id="KW-1185">Reference proteome</keyword>
<reference evidence="4 5" key="1">
    <citation type="submission" date="2019-02" db="EMBL/GenBank/DDBJ databases">
        <title>Isolation and identification of novel species under the genus Muribaculum.</title>
        <authorList>
            <person name="Miyake S."/>
            <person name="Ding Y."/>
            <person name="Low A."/>
            <person name="Soh M."/>
            <person name="Seedorf H."/>
        </authorList>
    </citation>
    <scope>NUCLEOTIDE SEQUENCE [LARGE SCALE GENOMIC DNA]</scope>
    <source>
        <strain evidence="4 5">TLL-A3</strain>
    </source>
</reference>
<dbReference type="SUPFAM" id="SSF54534">
    <property type="entry name" value="FKBP-like"/>
    <property type="match status" value="2"/>
</dbReference>
<keyword evidence="1" id="KW-0697">Rotamase</keyword>
<dbReference type="PANTHER" id="PTHR47245">
    <property type="entry name" value="PEPTIDYLPROLYL ISOMERASE"/>
    <property type="match status" value="1"/>
</dbReference>
<organism evidence="4 5">
    <name type="scientific">Duncaniella freteri</name>
    <dbReference type="NCBI Taxonomy" id="2530391"/>
    <lineage>
        <taxon>Bacteria</taxon>
        <taxon>Pseudomonadati</taxon>
        <taxon>Bacteroidota</taxon>
        <taxon>Bacteroidia</taxon>
        <taxon>Bacteroidales</taxon>
        <taxon>Muribaculaceae</taxon>
        <taxon>Duncaniella</taxon>
    </lineage>
</organism>
<comment type="caution">
    <text evidence="4">The sequence shown here is derived from an EMBL/GenBank/DDBJ whole genome shotgun (WGS) entry which is preliminary data.</text>
</comment>